<accession>A0A8D8RUP4</accession>
<reference evidence="1" key="1">
    <citation type="submission" date="2021-05" db="EMBL/GenBank/DDBJ databases">
        <authorList>
            <person name="Alioto T."/>
            <person name="Alioto T."/>
            <person name="Gomez Garrido J."/>
        </authorList>
    </citation>
    <scope>NUCLEOTIDE SEQUENCE</scope>
</reference>
<proteinExistence type="predicted"/>
<organism evidence="1">
    <name type="scientific">Cacopsylla melanoneura</name>
    <dbReference type="NCBI Taxonomy" id="428564"/>
    <lineage>
        <taxon>Eukaryota</taxon>
        <taxon>Metazoa</taxon>
        <taxon>Ecdysozoa</taxon>
        <taxon>Arthropoda</taxon>
        <taxon>Hexapoda</taxon>
        <taxon>Insecta</taxon>
        <taxon>Pterygota</taxon>
        <taxon>Neoptera</taxon>
        <taxon>Paraneoptera</taxon>
        <taxon>Hemiptera</taxon>
        <taxon>Sternorrhyncha</taxon>
        <taxon>Psylloidea</taxon>
        <taxon>Psyllidae</taxon>
        <taxon>Psyllinae</taxon>
        <taxon>Cacopsylla</taxon>
    </lineage>
</organism>
<sequence length="119" mass="13434">MLESASKTKGISSIVDQEDSIFVCESVTVEISIFINALDDATIVVGFDWFRVCHWDLFTSVYTVGSKRRFTFCVNFSKEFVSTFVRTCGTLCFGFSFKFIFDVSSNSQTTFIIDESTFG</sequence>
<dbReference type="EMBL" id="HBUF01180677">
    <property type="protein sequence ID" value="CAG6655244.1"/>
    <property type="molecule type" value="Transcribed_RNA"/>
</dbReference>
<protein>
    <submittedName>
        <fullName evidence="1">Uncharacterized protein</fullName>
    </submittedName>
</protein>
<dbReference type="EMBL" id="HBUF01180678">
    <property type="protein sequence ID" value="CAG6655245.1"/>
    <property type="molecule type" value="Transcribed_RNA"/>
</dbReference>
<evidence type="ECO:0000313" key="1">
    <source>
        <dbReference type="EMBL" id="CAG6655244.1"/>
    </source>
</evidence>
<name>A0A8D8RUP4_9HEMI</name>
<dbReference type="EMBL" id="HBUF01180679">
    <property type="protein sequence ID" value="CAG6655246.1"/>
    <property type="molecule type" value="Transcribed_RNA"/>
</dbReference>
<dbReference type="AlphaFoldDB" id="A0A8D8RUP4"/>